<protein>
    <submittedName>
        <fullName evidence="1">Uncharacterized protein</fullName>
    </submittedName>
</protein>
<keyword evidence="2" id="KW-1185">Reference proteome</keyword>
<name>A0ACB6ZR60_THEGA</name>
<dbReference type="EMBL" id="MU117970">
    <property type="protein sequence ID" value="KAF9652092.1"/>
    <property type="molecule type" value="Genomic_DNA"/>
</dbReference>
<gene>
    <name evidence="1" type="ORF">BDM02DRAFT_3183821</name>
</gene>
<proteinExistence type="predicted"/>
<organism evidence="1 2">
    <name type="scientific">Thelephora ganbajun</name>
    <name type="common">Ganba fungus</name>
    <dbReference type="NCBI Taxonomy" id="370292"/>
    <lineage>
        <taxon>Eukaryota</taxon>
        <taxon>Fungi</taxon>
        <taxon>Dikarya</taxon>
        <taxon>Basidiomycota</taxon>
        <taxon>Agaricomycotina</taxon>
        <taxon>Agaricomycetes</taxon>
        <taxon>Thelephorales</taxon>
        <taxon>Thelephoraceae</taxon>
        <taxon>Thelephora</taxon>
    </lineage>
</organism>
<accession>A0ACB6ZR60</accession>
<evidence type="ECO:0000313" key="2">
    <source>
        <dbReference type="Proteomes" id="UP000886501"/>
    </source>
</evidence>
<reference evidence="1" key="2">
    <citation type="journal article" date="2020" name="Nat. Commun.">
        <title>Large-scale genome sequencing of mycorrhizal fungi provides insights into the early evolution of symbiotic traits.</title>
        <authorList>
            <person name="Miyauchi S."/>
            <person name="Kiss E."/>
            <person name="Kuo A."/>
            <person name="Drula E."/>
            <person name="Kohler A."/>
            <person name="Sanchez-Garcia M."/>
            <person name="Morin E."/>
            <person name="Andreopoulos B."/>
            <person name="Barry K.W."/>
            <person name="Bonito G."/>
            <person name="Buee M."/>
            <person name="Carver A."/>
            <person name="Chen C."/>
            <person name="Cichocki N."/>
            <person name="Clum A."/>
            <person name="Culley D."/>
            <person name="Crous P.W."/>
            <person name="Fauchery L."/>
            <person name="Girlanda M."/>
            <person name="Hayes R.D."/>
            <person name="Keri Z."/>
            <person name="LaButti K."/>
            <person name="Lipzen A."/>
            <person name="Lombard V."/>
            <person name="Magnuson J."/>
            <person name="Maillard F."/>
            <person name="Murat C."/>
            <person name="Nolan M."/>
            <person name="Ohm R.A."/>
            <person name="Pangilinan J."/>
            <person name="Pereira M.F."/>
            <person name="Perotto S."/>
            <person name="Peter M."/>
            <person name="Pfister S."/>
            <person name="Riley R."/>
            <person name="Sitrit Y."/>
            <person name="Stielow J.B."/>
            <person name="Szollosi G."/>
            <person name="Zifcakova L."/>
            <person name="Stursova M."/>
            <person name="Spatafora J.W."/>
            <person name="Tedersoo L."/>
            <person name="Vaario L.M."/>
            <person name="Yamada A."/>
            <person name="Yan M."/>
            <person name="Wang P."/>
            <person name="Xu J."/>
            <person name="Bruns T."/>
            <person name="Baldrian P."/>
            <person name="Vilgalys R."/>
            <person name="Dunand C."/>
            <person name="Henrissat B."/>
            <person name="Grigoriev I.V."/>
            <person name="Hibbett D."/>
            <person name="Nagy L.G."/>
            <person name="Martin F.M."/>
        </authorList>
    </citation>
    <scope>NUCLEOTIDE SEQUENCE</scope>
    <source>
        <strain evidence="1">P2</strain>
    </source>
</reference>
<comment type="caution">
    <text evidence="1">The sequence shown here is derived from an EMBL/GenBank/DDBJ whole genome shotgun (WGS) entry which is preliminary data.</text>
</comment>
<dbReference type="Proteomes" id="UP000886501">
    <property type="component" value="Unassembled WGS sequence"/>
</dbReference>
<evidence type="ECO:0000313" key="1">
    <source>
        <dbReference type="EMBL" id="KAF9652092.1"/>
    </source>
</evidence>
<sequence length="1221" mass="135914">MALEDLALGKILVTGGGGFIGGHVAARLFGGGHYVRVVDISPSTFHSPEEICSEFIQGNLCDVDVCRQAVAGIDTVLHFAANMGGMGTIHERNELRIYLENHLMTTNVLNASIEAGVKRFFFASSACVYPGRLQSNEHEDVSLRESDVYPPNPQGLYGTEKLNAEQFLRSSKTDMLIQVARFHNVYGPRGAWNNGREKAPAAMLRKAFVATALYRDYGIECPEFEIWGSGNQRRSFLFIDDAVDGVISLLRSKYREPVNIGSDRSVTIRELATIALQCAASPPVEVRYTSPKDHLWGVDTIGVASRNSNNELVEQQLGWTPKNSLEEGLKVTGDWIDKELRDLTGHLSREGRFATLQGLQTSHVVDLTNNSIHFSILLPVTSRGSHSQETCLKNLAGFARSLMATTYRDTHEVGVASFRFTIYLSIDNDDHFLLGPERRAEAVLKNAGIFDVVPIMAKHEKGHVCAHWRECARRAFKDGCDYFILLGDDITLKDDGWMRKVHEEFGRLGNEKGVPFGFGCVAFTDTTFLGMPTFPVVHKTHMEIFGGLVIPEAFFNQDGDPFLFQLYRRWGCSSMIEARVGNGVGGSDDARYHKKPASDWTFGTLDKAVAKVEGWLSRTAPSIEKLLTLDVIIPSYRVDLKFLDPILQLRPPKTCSVMFIIVIDDPNSPSINLLHKKYGADPFVRIRVNKTNLGASASRNRGMKESAADWIHFLDDDVTPDSDLLVQTAKVIREHPNVVGFVGTSKFPIANNIFTTAIHLADVTYFWDIARKRPEDGDLPWGVTANLIVRRNADGIDFDLIFPKTGGGEDIDFCRRKRDWMVAKHGEGRGGFRAAQAVVVTHPWWNNGQPSFWRFYGWGKGDGALVKLYPQFRYSDFAPSSGETLLLCLLALFSAILIPLDPALKGKCIFLSLCGAIAVVLANMFHSIYGAVFPDYDRWKFQQCTVTGYKYAVAVVVSAAIRMISEIGRTVGILERGEIRYLGRRFEWFAGGGGRDPIVNERRGSLQRFVLFVAFTHLVHYELALSKYAQEGVWSHTSMADSALFTGDFGFTKVITGMPIPFRLVRLADSESGSLHPLAPLQIILNSIDRKTHHVELVADAPDPIVKIVDTKQAREKYKEAKKRAQAAARAQVRKEIQVTWGVAAGDLAHKLEKVRQELAGDKKVDLIFTSKKGQVVPTKQAMDARLQGVLETLTDVGKEYLPREQRKNMVALHLKPLSQS</sequence>
<reference evidence="1" key="1">
    <citation type="submission" date="2019-10" db="EMBL/GenBank/DDBJ databases">
        <authorList>
            <consortium name="DOE Joint Genome Institute"/>
            <person name="Kuo A."/>
            <person name="Miyauchi S."/>
            <person name="Kiss E."/>
            <person name="Drula E."/>
            <person name="Kohler A."/>
            <person name="Sanchez-Garcia M."/>
            <person name="Andreopoulos B."/>
            <person name="Barry K.W."/>
            <person name="Bonito G."/>
            <person name="Buee M."/>
            <person name="Carver A."/>
            <person name="Chen C."/>
            <person name="Cichocki N."/>
            <person name="Clum A."/>
            <person name="Culley D."/>
            <person name="Crous P.W."/>
            <person name="Fauchery L."/>
            <person name="Girlanda M."/>
            <person name="Hayes R."/>
            <person name="Keri Z."/>
            <person name="Labutti K."/>
            <person name="Lipzen A."/>
            <person name="Lombard V."/>
            <person name="Magnuson J."/>
            <person name="Maillard F."/>
            <person name="Morin E."/>
            <person name="Murat C."/>
            <person name="Nolan M."/>
            <person name="Ohm R."/>
            <person name="Pangilinan J."/>
            <person name="Pereira M."/>
            <person name="Perotto S."/>
            <person name="Peter M."/>
            <person name="Riley R."/>
            <person name="Sitrit Y."/>
            <person name="Stielow B."/>
            <person name="Szollosi G."/>
            <person name="Zifcakova L."/>
            <person name="Stursova M."/>
            <person name="Spatafora J.W."/>
            <person name="Tedersoo L."/>
            <person name="Vaario L.-M."/>
            <person name="Yamada A."/>
            <person name="Yan M."/>
            <person name="Wang P."/>
            <person name="Xu J."/>
            <person name="Bruns T."/>
            <person name="Baldrian P."/>
            <person name="Vilgalys R."/>
            <person name="Henrissat B."/>
            <person name="Grigoriev I.V."/>
            <person name="Hibbett D."/>
            <person name="Nagy L.G."/>
            <person name="Martin F.M."/>
        </authorList>
    </citation>
    <scope>NUCLEOTIDE SEQUENCE</scope>
    <source>
        <strain evidence="1">P2</strain>
    </source>
</reference>